<evidence type="ECO:0000313" key="4">
    <source>
        <dbReference type="Proteomes" id="UP000199695"/>
    </source>
</evidence>
<dbReference type="NCBIfam" id="TIGR03127">
    <property type="entry name" value="RuMP_HxlB"/>
    <property type="match status" value="1"/>
</dbReference>
<dbReference type="GO" id="GO:0016853">
    <property type="term" value="F:isomerase activity"/>
    <property type="evidence" value="ECO:0007669"/>
    <property type="project" value="UniProtKB-KW"/>
</dbReference>
<gene>
    <name evidence="3" type="ORF">SAMN05444955_11229</name>
</gene>
<sequence length="182" mass="19791">MHEIATILGEMQTVLQQVNRTHIEQAVSVLASGKRIFVTGEGRSGFMARSFAMRLMHLGAKVYVVGETITPSMEKGDVLVAVSGSGTTKSVLLVTQKARELGCPVLTVTTNPESELAQAATHLLHIPAATKYRREGEQPSVQPLGSLFDQCTHILFDAICLCYANLHRVDHQDALAKHSNLE</sequence>
<comment type="similarity">
    <text evidence="1">Belongs to the SIS family. PHI subfamily.</text>
</comment>
<dbReference type="Gene3D" id="3.40.50.10490">
    <property type="entry name" value="Glucose-6-phosphate isomerase like protein, domain 1"/>
    <property type="match status" value="1"/>
</dbReference>
<dbReference type="GO" id="GO:1901135">
    <property type="term" value="P:carbohydrate derivative metabolic process"/>
    <property type="evidence" value="ECO:0007669"/>
    <property type="project" value="InterPro"/>
</dbReference>
<dbReference type="PROSITE" id="PS51464">
    <property type="entry name" value="SIS"/>
    <property type="match status" value="1"/>
</dbReference>
<dbReference type="InterPro" id="IPR017552">
    <property type="entry name" value="PHI/rmpB"/>
</dbReference>
<dbReference type="STRING" id="1173111.SAMN05444955_11229"/>
<name>A0A1H8GRM4_9BACL</name>
<dbReference type="PANTHER" id="PTHR43443:SF1">
    <property type="entry name" value="3-HEXULOSE-6-PHOSPHATE ISOMERASE"/>
    <property type="match status" value="1"/>
</dbReference>
<dbReference type="AlphaFoldDB" id="A0A1H8GRM4"/>
<dbReference type="CDD" id="cd05005">
    <property type="entry name" value="SIS_PHI"/>
    <property type="match status" value="1"/>
</dbReference>
<proteinExistence type="inferred from homology"/>
<feature type="domain" description="SIS" evidence="2">
    <location>
        <begin position="26"/>
        <end position="169"/>
    </location>
</feature>
<dbReference type="GO" id="GO:0097367">
    <property type="term" value="F:carbohydrate derivative binding"/>
    <property type="evidence" value="ECO:0007669"/>
    <property type="project" value="InterPro"/>
</dbReference>
<protein>
    <submittedName>
        <fullName evidence="3">6-phospho-3-hexuloisomerase</fullName>
    </submittedName>
</protein>
<evidence type="ECO:0000256" key="1">
    <source>
        <dbReference type="ARBA" id="ARBA00009235"/>
    </source>
</evidence>
<dbReference type="InterPro" id="IPR001347">
    <property type="entry name" value="SIS_dom"/>
</dbReference>
<dbReference type="RefSeq" id="WP_089970169.1">
    <property type="nucleotide sequence ID" value="NZ_FOCQ01000012.1"/>
</dbReference>
<keyword evidence="3" id="KW-0413">Isomerase</keyword>
<dbReference type="Pfam" id="PF01380">
    <property type="entry name" value="SIS"/>
    <property type="match status" value="1"/>
</dbReference>
<dbReference type="SUPFAM" id="SSF53697">
    <property type="entry name" value="SIS domain"/>
    <property type="match status" value="1"/>
</dbReference>
<dbReference type="PANTHER" id="PTHR43443">
    <property type="entry name" value="3-HEXULOSE-6-PHOSPHATE ISOMERASE"/>
    <property type="match status" value="1"/>
</dbReference>
<keyword evidence="4" id="KW-1185">Reference proteome</keyword>
<accession>A0A1H8GRM4</accession>
<dbReference type="EMBL" id="FOCQ01000012">
    <property type="protein sequence ID" value="SEN46470.1"/>
    <property type="molecule type" value="Genomic_DNA"/>
</dbReference>
<dbReference type="Proteomes" id="UP000199695">
    <property type="component" value="Unassembled WGS sequence"/>
</dbReference>
<organism evidence="3 4">
    <name type="scientific">Lihuaxuella thermophila</name>
    <dbReference type="NCBI Taxonomy" id="1173111"/>
    <lineage>
        <taxon>Bacteria</taxon>
        <taxon>Bacillati</taxon>
        <taxon>Bacillota</taxon>
        <taxon>Bacilli</taxon>
        <taxon>Bacillales</taxon>
        <taxon>Thermoactinomycetaceae</taxon>
        <taxon>Lihuaxuella</taxon>
    </lineage>
</organism>
<reference evidence="3 4" key="1">
    <citation type="submission" date="2016-10" db="EMBL/GenBank/DDBJ databases">
        <authorList>
            <person name="de Groot N.N."/>
        </authorList>
    </citation>
    <scope>NUCLEOTIDE SEQUENCE [LARGE SCALE GENOMIC DNA]</scope>
    <source>
        <strain evidence="3 4">DSM 46701</strain>
    </source>
</reference>
<evidence type="ECO:0000313" key="3">
    <source>
        <dbReference type="EMBL" id="SEN46470.1"/>
    </source>
</evidence>
<dbReference type="InterPro" id="IPR046348">
    <property type="entry name" value="SIS_dom_sf"/>
</dbReference>
<evidence type="ECO:0000259" key="2">
    <source>
        <dbReference type="PROSITE" id="PS51464"/>
    </source>
</evidence>
<dbReference type="OrthoDB" id="9797832at2"/>